<keyword evidence="3" id="KW-1185">Reference proteome</keyword>
<accession>A0A448WXN4</accession>
<protein>
    <submittedName>
        <fullName evidence="2">Uncharacterized protein</fullName>
    </submittedName>
</protein>
<reference evidence="2" key="1">
    <citation type="submission" date="2018-11" db="EMBL/GenBank/DDBJ databases">
        <authorList>
            <consortium name="Pathogen Informatics"/>
        </authorList>
    </citation>
    <scope>NUCLEOTIDE SEQUENCE</scope>
</reference>
<organism evidence="2 3">
    <name type="scientific">Protopolystoma xenopodis</name>
    <dbReference type="NCBI Taxonomy" id="117903"/>
    <lineage>
        <taxon>Eukaryota</taxon>
        <taxon>Metazoa</taxon>
        <taxon>Spiralia</taxon>
        <taxon>Lophotrochozoa</taxon>
        <taxon>Platyhelminthes</taxon>
        <taxon>Monogenea</taxon>
        <taxon>Polyopisthocotylea</taxon>
        <taxon>Polystomatidea</taxon>
        <taxon>Polystomatidae</taxon>
        <taxon>Protopolystoma</taxon>
    </lineage>
</organism>
<name>A0A448WXN4_9PLAT</name>
<proteinExistence type="predicted"/>
<evidence type="ECO:0000256" key="1">
    <source>
        <dbReference type="SAM" id="MobiDB-lite"/>
    </source>
</evidence>
<gene>
    <name evidence="2" type="ORF">PXEA_LOCUS16295</name>
</gene>
<feature type="region of interest" description="Disordered" evidence="1">
    <location>
        <begin position="77"/>
        <end position="98"/>
    </location>
</feature>
<dbReference type="AlphaFoldDB" id="A0A448WXN4"/>
<evidence type="ECO:0000313" key="3">
    <source>
        <dbReference type="Proteomes" id="UP000784294"/>
    </source>
</evidence>
<feature type="compositionally biased region" description="Low complexity" evidence="1">
    <location>
        <begin position="79"/>
        <end position="96"/>
    </location>
</feature>
<evidence type="ECO:0000313" key="2">
    <source>
        <dbReference type="EMBL" id="VEL22855.1"/>
    </source>
</evidence>
<sequence length="191" mass="20046">MSLDISIIKIVASHPFRPSATGGGGRESYSLLNPLATPRRRRPIHYSSRLGHATPIPTSAFPVDPQQHHLCPPGTRPISVGAESGSGSVSSSGATSPRPACIPRHLRVVLPRLASVTMPASQLKWAAPNSVENCDGFFLSSSEPGNSTCRSGFNGSSASGWSRTPPSSTHSSATVKLASWTHSPSECKNPL</sequence>
<dbReference type="Proteomes" id="UP000784294">
    <property type="component" value="Unassembled WGS sequence"/>
</dbReference>
<dbReference type="EMBL" id="CAAALY010058715">
    <property type="protein sequence ID" value="VEL22855.1"/>
    <property type="molecule type" value="Genomic_DNA"/>
</dbReference>
<comment type="caution">
    <text evidence="2">The sequence shown here is derived from an EMBL/GenBank/DDBJ whole genome shotgun (WGS) entry which is preliminary data.</text>
</comment>
<feature type="region of interest" description="Disordered" evidence="1">
    <location>
        <begin position="150"/>
        <end position="175"/>
    </location>
</feature>